<dbReference type="PANTHER" id="PTHR12110">
    <property type="entry name" value="HYDROXYPYRUVATE ISOMERASE"/>
    <property type="match status" value="1"/>
</dbReference>
<dbReference type="InterPro" id="IPR036237">
    <property type="entry name" value="Xyl_isomerase-like_sf"/>
</dbReference>
<reference evidence="2 3" key="1">
    <citation type="submission" date="2015-05" db="EMBL/GenBank/DDBJ databases">
        <title>Distinctive expansion of gene families associated with plant cell wall degradation and secondary metabolism in the genomes of grapevine trunk pathogens.</title>
        <authorList>
            <person name="Lawrence D.P."/>
            <person name="Travadon R."/>
            <person name="Rolshausen P.E."/>
            <person name="Baumgartner K."/>
        </authorList>
    </citation>
    <scope>NUCLEOTIDE SEQUENCE [LARGE SCALE GENOMIC DNA]</scope>
    <source>
        <strain evidence="2">UCRPC4</strain>
    </source>
</reference>
<proteinExistence type="predicted"/>
<dbReference type="AlphaFoldDB" id="A0A0G2DY47"/>
<gene>
    <name evidence="2" type="ORF">UCRPC4_g06126</name>
</gene>
<feature type="domain" description="Xylose isomerase-like TIM barrel" evidence="1">
    <location>
        <begin position="35"/>
        <end position="322"/>
    </location>
</feature>
<dbReference type="SUPFAM" id="SSF51658">
    <property type="entry name" value="Xylose isomerase-like"/>
    <property type="match status" value="1"/>
</dbReference>
<evidence type="ECO:0000313" key="3">
    <source>
        <dbReference type="Proteomes" id="UP000053317"/>
    </source>
</evidence>
<keyword evidence="3" id="KW-1185">Reference proteome</keyword>
<dbReference type="Proteomes" id="UP000053317">
    <property type="component" value="Unassembled WGS sequence"/>
</dbReference>
<evidence type="ECO:0000313" key="2">
    <source>
        <dbReference type="EMBL" id="KKY15807.1"/>
    </source>
</evidence>
<dbReference type="OrthoDB" id="5360893at2759"/>
<dbReference type="Gene3D" id="3.20.20.150">
    <property type="entry name" value="Divalent-metal-dependent TIM barrel enzymes"/>
    <property type="match status" value="1"/>
</dbReference>
<evidence type="ECO:0000259" key="1">
    <source>
        <dbReference type="Pfam" id="PF01261"/>
    </source>
</evidence>
<reference evidence="2 3" key="2">
    <citation type="submission" date="2015-05" db="EMBL/GenBank/DDBJ databases">
        <authorList>
            <person name="Morales-Cruz A."/>
            <person name="Amrine K.C."/>
            <person name="Cantu D."/>
        </authorList>
    </citation>
    <scope>NUCLEOTIDE SEQUENCE [LARGE SCALE GENOMIC DNA]</scope>
    <source>
        <strain evidence="2">UCRPC4</strain>
    </source>
</reference>
<sequence length="346" mass="38487">MTSQLDYDQIIKEIPVSYSVCSLGRPTDPLPKILKAIAGAGFTGIELSFPNLQEFAKTHLGRDIGATDYEALSIAAAEVKKMCDDLGLEIMLMQPFANFEGWERGSKESEDAFERAAGWINIMKAAGCDTLQVGSTDAPDVTSDKQQMARDLADLCELLADHGLRLAYENWCWATHAPTWSDVWDIVKRVEKPNIGLCLDTFQTAGGEFADPTTESGVIESKSLEEVKRDYRSSIAGMAKLPKDKIYLLQISDAYKPKKPIANKTNESGLRPRGQWSHDYRPMPYDGGYLPIEDVTRAVLETGFRGWFSIEIFDGGPDGKGKEYDLDEFAKKAMTNFKKLIKQSTK</sequence>
<comment type="caution">
    <text evidence="2">The sequence shown here is derived from an EMBL/GenBank/DDBJ whole genome shotgun (WGS) entry which is preliminary data.</text>
</comment>
<dbReference type="PANTHER" id="PTHR12110:SF56">
    <property type="entry name" value="DEHYDRATASE, PUTATIVE (AFU_ORTHOLOGUE AFUA_6G08740)-RELATED"/>
    <property type="match status" value="1"/>
</dbReference>
<accession>A0A0G2DY47</accession>
<protein>
    <submittedName>
        <fullName evidence="2">Putative 3-dehydroshikimate</fullName>
    </submittedName>
</protein>
<dbReference type="Pfam" id="PF01261">
    <property type="entry name" value="AP_endonuc_2"/>
    <property type="match status" value="1"/>
</dbReference>
<organism evidence="2 3">
    <name type="scientific">Phaeomoniella chlamydospora</name>
    <name type="common">Phaeoacremonium chlamydosporum</name>
    <dbReference type="NCBI Taxonomy" id="158046"/>
    <lineage>
        <taxon>Eukaryota</taxon>
        <taxon>Fungi</taxon>
        <taxon>Dikarya</taxon>
        <taxon>Ascomycota</taxon>
        <taxon>Pezizomycotina</taxon>
        <taxon>Eurotiomycetes</taxon>
        <taxon>Chaetothyriomycetidae</taxon>
        <taxon>Phaeomoniellales</taxon>
        <taxon>Phaeomoniellaceae</taxon>
        <taxon>Phaeomoniella</taxon>
    </lineage>
</organism>
<name>A0A0G2DY47_PHACM</name>
<dbReference type="InterPro" id="IPR013022">
    <property type="entry name" value="Xyl_isomerase-like_TIM-brl"/>
</dbReference>
<dbReference type="EMBL" id="LCWF01000172">
    <property type="protein sequence ID" value="KKY15807.1"/>
    <property type="molecule type" value="Genomic_DNA"/>
</dbReference>
<dbReference type="InterPro" id="IPR050312">
    <property type="entry name" value="IolE/XylAMocC-like"/>
</dbReference>